<dbReference type="RefSeq" id="WP_290871684.1">
    <property type="nucleotide sequence ID" value="NZ_BAABCR010000015.1"/>
</dbReference>
<protein>
    <submittedName>
        <fullName evidence="1">Class I SAM-dependent methyltransferase</fullName>
    </submittedName>
</protein>
<dbReference type="PANTHER" id="PTHR43861">
    <property type="entry name" value="TRANS-ACONITATE 2-METHYLTRANSFERASE-RELATED"/>
    <property type="match status" value="1"/>
</dbReference>
<name>A0ABP7U129_9FLAO</name>
<gene>
    <name evidence="1" type="ORF">GCM10022386_18710</name>
</gene>
<dbReference type="Proteomes" id="UP001500968">
    <property type="component" value="Unassembled WGS sequence"/>
</dbReference>
<keyword evidence="1" id="KW-0808">Transferase</keyword>
<reference evidence="2" key="1">
    <citation type="journal article" date="2019" name="Int. J. Syst. Evol. Microbiol.">
        <title>The Global Catalogue of Microorganisms (GCM) 10K type strain sequencing project: providing services to taxonomists for standard genome sequencing and annotation.</title>
        <authorList>
            <consortium name="The Broad Institute Genomics Platform"/>
            <consortium name="The Broad Institute Genome Sequencing Center for Infectious Disease"/>
            <person name="Wu L."/>
            <person name="Ma J."/>
        </authorList>
    </citation>
    <scope>NUCLEOTIDE SEQUENCE [LARGE SCALE GENOMIC DNA]</scope>
    <source>
        <strain evidence="2">JCM 17064</strain>
    </source>
</reference>
<dbReference type="SUPFAM" id="SSF53335">
    <property type="entry name" value="S-adenosyl-L-methionine-dependent methyltransferases"/>
    <property type="match status" value="1"/>
</dbReference>
<dbReference type="GO" id="GO:0032259">
    <property type="term" value="P:methylation"/>
    <property type="evidence" value="ECO:0007669"/>
    <property type="project" value="UniProtKB-KW"/>
</dbReference>
<evidence type="ECO:0000313" key="1">
    <source>
        <dbReference type="EMBL" id="GAA4034213.1"/>
    </source>
</evidence>
<dbReference type="InterPro" id="IPR029063">
    <property type="entry name" value="SAM-dependent_MTases_sf"/>
</dbReference>
<proteinExistence type="predicted"/>
<sequence>MSFQNNIFFQKVKDYSVSKEMFELHHNPEYDLLMTFPKPSLDKLPSYYESDDYISHTDGKRSLFERVYHFIKGIALKNKLKLINAQSAKGKLLDIGAGTGDFLVVAKNDGWNITGIEPSAKAKGIAINKGVNFADSLSDLESHSFDIITMWHVLEHVPNLEDYLSELKRLIKPTGTIIIAVPNFKSFDANFYGRHWAAYDVPRHIWHFSKTAIEKLFEEKGIQLTAVLPMKFDSFYVSLLSEKYKTGRMNFIRAFFVGLKSNLNGKKTKEYSSHIYILKNQ</sequence>
<comment type="caution">
    <text evidence="1">The sequence shown here is derived from an EMBL/GenBank/DDBJ whole genome shotgun (WGS) entry which is preliminary data.</text>
</comment>
<keyword evidence="1" id="KW-0489">Methyltransferase</keyword>
<dbReference type="CDD" id="cd02440">
    <property type="entry name" value="AdoMet_MTases"/>
    <property type="match status" value="1"/>
</dbReference>
<dbReference type="GO" id="GO:0008168">
    <property type="term" value="F:methyltransferase activity"/>
    <property type="evidence" value="ECO:0007669"/>
    <property type="project" value="UniProtKB-KW"/>
</dbReference>
<dbReference type="Gene3D" id="3.40.50.150">
    <property type="entry name" value="Vaccinia Virus protein VP39"/>
    <property type="match status" value="1"/>
</dbReference>
<dbReference type="EMBL" id="BAABCR010000015">
    <property type="protein sequence ID" value="GAA4034213.1"/>
    <property type="molecule type" value="Genomic_DNA"/>
</dbReference>
<organism evidence="1 2">
    <name type="scientific">Flavobacterium cheonhonense</name>
    <dbReference type="NCBI Taxonomy" id="706185"/>
    <lineage>
        <taxon>Bacteria</taxon>
        <taxon>Pseudomonadati</taxon>
        <taxon>Bacteroidota</taxon>
        <taxon>Flavobacteriia</taxon>
        <taxon>Flavobacteriales</taxon>
        <taxon>Flavobacteriaceae</taxon>
        <taxon>Flavobacterium</taxon>
    </lineage>
</organism>
<evidence type="ECO:0000313" key="2">
    <source>
        <dbReference type="Proteomes" id="UP001500968"/>
    </source>
</evidence>
<keyword evidence="2" id="KW-1185">Reference proteome</keyword>
<dbReference type="Pfam" id="PF13489">
    <property type="entry name" value="Methyltransf_23"/>
    <property type="match status" value="1"/>
</dbReference>
<accession>A0ABP7U129</accession>